<keyword evidence="1" id="KW-1133">Transmembrane helix</keyword>
<dbReference type="EMBL" id="GISG01026468">
    <property type="protein sequence ID" value="MBA4619706.1"/>
    <property type="molecule type" value="Transcribed_RNA"/>
</dbReference>
<evidence type="ECO:0000313" key="2">
    <source>
        <dbReference type="EMBL" id="MBA4619706.1"/>
    </source>
</evidence>
<protein>
    <submittedName>
        <fullName evidence="2">Uncharacterized protein</fullName>
    </submittedName>
</protein>
<feature type="transmembrane region" description="Helical" evidence="1">
    <location>
        <begin position="70"/>
        <end position="89"/>
    </location>
</feature>
<feature type="transmembrane region" description="Helical" evidence="1">
    <location>
        <begin position="12"/>
        <end position="32"/>
    </location>
</feature>
<keyword evidence="1" id="KW-0472">Membrane</keyword>
<name>A0A7C9CKH2_OPUST</name>
<proteinExistence type="predicted"/>
<sequence length="292" mass="30548">MVCSNLKVSSLFLLESLYATLGISFSGVPLPFSMRNSRELSFSIVATSLSTDFLSRTGRSVVGVLGSSSFSATFFFLSTLFSPALLPLLRFFDCFFSLLSSTSFSSSPSFSSSFSSPSFASSFSSSLSFASSISSSPSFPSSLPSSFSFSSAFSSSCSLTSSFTSLLSIASSFPSSLFFSSSILTSDPAVFSPGFASFLSSSFKLLSSSIAPVLGSSSATATFASFSSSPSPSTFFSASISFTPFPSSFSFKISSFFGDLVPFVTGSATSAFVSSPITESRSSRFEESFVDD</sequence>
<dbReference type="AlphaFoldDB" id="A0A7C9CKH2"/>
<evidence type="ECO:0000256" key="1">
    <source>
        <dbReference type="SAM" id="Phobius"/>
    </source>
</evidence>
<reference evidence="2" key="1">
    <citation type="journal article" date="2013" name="J. Plant Res.">
        <title>Effect of fungi and light on seed germination of three Opuntia species from semiarid lands of central Mexico.</title>
        <authorList>
            <person name="Delgado-Sanchez P."/>
            <person name="Jimenez-Bremont J.F."/>
            <person name="Guerrero-Gonzalez Mde L."/>
            <person name="Flores J."/>
        </authorList>
    </citation>
    <scope>NUCLEOTIDE SEQUENCE</scope>
    <source>
        <tissue evidence="2">Cladode</tissue>
    </source>
</reference>
<keyword evidence="1" id="KW-0812">Transmembrane</keyword>
<accession>A0A7C9CKH2</accession>
<organism evidence="2">
    <name type="scientific">Opuntia streptacantha</name>
    <name type="common">Prickly pear cactus</name>
    <name type="synonym">Opuntia cardona</name>
    <dbReference type="NCBI Taxonomy" id="393608"/>
    <lineage>
        <taxon>Eukaryota</taxon>
        <taxon>Viridiplantae</taxon>
        <taxon>Streptophyta</taxon>
        <taxon>Embryophyta</taxon>
        <taxon>Tracheophyta</taxon>
        <taxon>Spermatophyta</taxon>
        <taxon>Magnoliopsida</taxon>
        <taxon>eudicotyledons</taxon>
        <taxon>Gunneridae</taxon>
        <taxon>Pentapetalae</taxon>
        <taxon>Caryophyllales</taxon>
        <taxon>Cactineae</taxon>
        <taxon>Cactaceae</taxon>
        <taxon>Opuntioideae</taxon>
        <taxon>Opuntia</taxon>
    </lineage>
</organism>
<reference evidence="2" key="2">
    <citation type="submission" date="2020-07" db="EMBL/GenBank/DDBJ databases">
        <authorList>
            <person name="Vera ALvarez R."/>
            <person name="Arias-Moreno D.M."/>
            <person name="Jimenez-Jacinto V."/>
            <person name="Jimenez-Bremont J.F."/>
            <person name="Swaminathan K."/>
            <person name="Moose S.P."/>
            <person name="Guerrero-Gonzalez M.L."/>
            <person name="Marino-Ramirez L."/>
            <person name="Landsman D."/>
            <person name="Rodriguez-Kessler M."/>
            <person name="Delgado-Sanchez P."/>
        </authorList>
    </citation>
    <scope>NUCLEOTIDE SEQUENCE</scope>
    <source>
        <tissue evidence="2">Cladode</tissue>
    </source>
</reference>